<accession>A0ABU4GAI5</accession>
<dbReference type="Pfam" id="PF18865">
    <property type="entry name" value="AbiJ_NTD5"/>
    <property type="match status" value="1"/>
</dbReference>
<evidence type="ECO:0000313" key="4">
    <source>
        <dbReference type="Proteomes" id="UP001282284"/>
    </source>
</evidence>
<evidence type="ECO:0000259" key="1">
    <source>
        <dbReference type="Pfam" id="PF14355"/>
    </source>
</evidence>
<evidence type="ECO:0000313" key="3">
    <source>
        <dbReference type="EMBL" id="MDW0114006.1"/>
    </source>
</evidence>
<keyword evidence="4" id="KW-1185">Reference proteome</keyword>
<feature type="domain" description="AbiJ N-terminal" evidence="2">
    <location>
        <begin position="5"/>
        <end position="91"/>
    </location>
</feature>
<dbReference type="Proteomes" id="UP001282284">
    <property type="component" value="Unassembled WGS sequence"/>
</dbReference>
<name>A0ABU4GAI5_9BACL</name>
<dbReference type="InterPro" id="IPR026001">
    <property type="entry name" value="Abi-like_C"/>
</dbReference>
<evidence type="ECO:0000259" key="2">
    <source>
        <dbReference type="Pfam" id="PF18865"/>
    </source>
</evidence>
<feature type="domain" description="Abortive infection protein-like C-terminal" evidence="1">
    <location>
        <begin position="169"/>
        <end position="251"/>
    </location>
</feature>
<comment type="caution">
    <text evidence="3">The sequence shown here is derived from an EMBL/GenBank/DDBJ whole genome shotgun (WGS) entry which is preliminary data.</text>
</comment>
<dbReference type="EMBL" id="JAUBDI010000012">
    <property type="protein sequence ID" value="MDW0114006.1"/>
    <property type="molecule type" value="Genomic_DNA"/>
</dbReference>
<proteinExistence type="predicted"/>
<reference evidence="3 4" key="1">
    <citation type="submission" date="2023-06" db="EMBL/GenBank/DDBJ databases">
        <title>Sporosarcina sp. nov., isolated from Korean traditional fermented seafood 'Jeotgal'.</title>
        <authorList>
            <person name="Yang A.I."/>
            <person name="Shin N.-R."/>
        </authorList>
    </citation>
    <scope>NUCLEOTIDE SEQUENCE [LARGE SCALE GENOMIC DNA]</scope>
    <source>
        <strain evidence="3 4">KCTC13119</strain>
    </source>
</reference>
<protein>
    <submittedName>
        <fullName evidence="3">Abortive infection family protein</fullName>
    </submittedName>
</protein>
<sequence length="259" mass="29646">MLNTENKNRLIYALGLAIESKFDASDWTKLAYEIDEVDTIEDHNRLIRSLNWGDPDYTQNVIDVLKDIGRNTSQLEKIAEFVSLKEWLQRKRMDLYKELYLDEEPAHLLEDNPLDTEEFDLSKQLKRIYDSLEDDPELAIGTTKEMVETVLKTILKNEIEGNIDDFDLPELIKAVHKNIELIPDDVEDANKAHQTVKRTLNNLGQIVIGIAELRNAYGTGHGKVKNESGLKPYHARLAVNAGVTLAKFLIEVYQDPDNN</sequence>
<dbReference type="RefSeq" id="WP_317944737.1">
    <property type="nucleotide sequence ID" value="NZ_JAUBDI010000012.1"/>
</dbReference>
<organism evidence="3 4">
    <name type="scientific">Sporosarcina saromensis</name>
    <dbReference type="NCBI Taxonomy" id="359365"/>
    <lineage>
        <taxon>Bacteria</taxon>
        <taxon>Bacillati</taxon>
        <taxon>Bacillota</taxon>
        <taxon>Bacilli</taxon>
        <taxon>Bacillales</taxon>
        <taxon>Caryophanaceae</taxon>
        <taxon>Sporosarcina</taxon>
    </lineage>
</organism>
<dbReference type="InterPro" id="IPR040508">
    <property type="entry name" value="AbiJ_NTD5"/>
</dbReference>
<gene>
    <name evidence="3" type="ORF">QT711_12480</name>
</gene>
<dbReference type="Pfam" id="PF14355">
    <property type="entry name" value="Abi_C"/>
    <property type="match status" value="1"/>
</dbReference>